<evidence type="ECO:0000259" key="1">
    <source>
        <dbReference type="Pfam" id="PF07905"/>
    </source>
</evidence>
<name>G5HSP0_9FIRM</name>
<evidence type="ECO:0000313" key="3">
    <source>
        <dbReference type="EMBL" id="EHE95462.1"/>
    </source>
</evidence>
<feature type="domain" description="PucR C-terminal helix-turn-helix" evidence="2">
    <location>
        <begin position="476"/>
        <end position="532"/>
    </location>
</feature>
<protein>
    <recommendedName>
        <fullName evidence="5">PucR C-terminal helix-turn-helix domain-containing protein</fullName>
    </recommendedName>
</protein>
<dbReference type="HOGENOM" id="CLU_017436_3_0_9"/>
<dbReference type="eggNOG" id="COG2508">
    <property type="taxonomic scope" value="Bacteria"/>
</dbReference>
<dbReference type="PANTHER" id="PTHR33744:SF1">
    <property type="entry name" value="DNA-BINDING TRANSCRIPTIONAL ACTIVATOR ADER"/>
    <property type="match status" value="1"/>
</dbReference>
<dbReference type="Pfam" id="PF13556">
    <property type="entry name" value="HTH_30"/>
    <property type="match status" value="1"/>
</dbReference>
<dbReference type="InterPro" id="IPR042070">
    <property type="entry name" value="PucR_C-HTH_sf"/>
</dbReference>
<reference evidence="3 4" key="1">
    <citation type="submission" date="2011-08" db="EMBL/GenBank/DDBJ databases">
        <title>The Genome Sequence of Clostridium citroniae WAL-17108.</title>
        <authorList>
            <consortium name="The Broad Institute Genome Sequencing Platform"/>
            <person name="Earl A."/>
            <person name="Ward D."/>
            <person name="Feldgarden M."/>
            <person name="Gevers D."/>
            <person name="Finegold S.M."/>
            <person name="Summanen P.H."/>
            <person name="Molitoris D.R."/>
            <person name="Vaisanen M.L."/>
            <person name="Daigneault M."/>
            <person name="Allen-Vercoe E."/>
            <person name="Young S.K."/>
            <person name="Zeng Q."/>
            <person name="Gargeya S."/>
            <person name="Fitzgerald M."/>
            <person name="Haas B."/>
            <person name="Abouelleil A."/>
            <person name="Alvarado L."/>
            <person name="Arachchi H.M."/>
            <person name="Berlin A."/>
            <person name="Brown A."/>
            <person name="Chapman S.B."/>
            <person name="Chen Z."/>
            <person name="Dunbar C."/>
            <person name="Freedman E."/>
            <person name="Gearin G."/>
            <person name="Gellesch M."/>
            <person name="Goldberg J."/>
            <person name="Griggs A."/>
            <person name="Gujja S."/>
            <person name="Heiman D."/>
            <person name="Howarth C."/>
            <person name="Larson L."/>
            <person name="Lui A."/>
            <person name="MacDonald P.J.P."/>
            <person name="Montmayeur A."/>
            <person name="Murphy C."/>
            <person name="Neiman D."/>
            <person name="Pearson M."/>
            <person name="Priest M."/>
            <person name="Roberts A."/>
            <person name="Saif S."/>
            <person name="Shea T."/>
            <person name="Shenoy N."/>
            <person name="Sisk P."/>
            <person name="Stolte C."/>
            <person name="Sykes S."/>
            <person name="Wortman J."/>
            <person name="Nusbaum C."/>
            <person name="Birren B."/>
        </authorList>
    </citation>
    <scope>NUCLEOTIDE SEQUENCE [LARGE SCALE GENOMIC DNA]</scope>
    <source>
        <strain evidence="3 4">WAL-17108</strain>
    </source>
</reference>
<dbReference type="AlphaFoldDB" id="G5HSP0"/>
<dbReference type="InterPro" id="IPR051448">
    <property type="entry name" value="CdaR-like_regulators"/>
</dbReference>
<dbReference type="Gene3D" id="1.10.10.2840">
    <property type="entry name" value="PucR C-terminal helix-turn-helix domain"/>
    <property type="match status" value="1"/>
</dbReference>
<dbReference type="RefSeq" id="WP_007870425.1">
    <property type="nucleotide sequence ID" value="NZ_JH376432.1"/>
</dbReference>
<dbReference type="InterPro" id="IPR025736">
    <property type="entry name" value="PucR_C-HTH_dom"/>
</dbReference>
<gene>
    <name evidence="3" type="ORF">HMPREF9469_05602</name>
</gene>
<proteinExistence type="predicted"/>
<dbReference type="InterPro" id="IPR012914">
    <property type="entry name" value="PucR_dom"/>
</dbReference>
<dbReference type="PATRIC" id="fig|742733.3.peg.5750"/>
<evidence type="ECO:0000313" key="4">
    <source>
        <dbReference type="Proteomes" id="UP000003763"/>
    </source>
</evidence>
<dbReference type="EMBL" id="ADLJ01000052">
    <property type="protein sequence ID" value="EHE95462.1"/>
    <property type="molecule type" value="Genomic_DNA"/>
</dbReference>
<evidence type="ECO:0008006" key="5">
    <source>
        <dbReference type="Google" id="ProtNLM"/>
    </source>
</evidence>
<comment type="caution">
    <text evidence="3">The sequence shown here is derived from an EMBL/GenBank/DDBJ whole genome shotgun (WGS) entry which is preliminary data.</text>
</comment>
<dbReference type="PANTHER" id="PTHR33744">
    <property type="entry name" value="CARBOHYDRATE DIACID REGULATOR"/>
    <property type="match status" value="1"/>
</dbReference>
<evidence type="ECO:0000259" key="2">
    <source>
        <dbReference type="Pfam" id="PF13556"/>
    </source>
</evidence>
<accession>G5HSP0</accession>
<feature type="domain" description="Purine catabolism PurC-like" evidence="1">
    <location>
        <begin position="6"/>
        <end position="124"/>
    </location>
</feature>
<dbReference type="Pfam" id="PF07905">
    <property type="entry name" value="PucR"/>
    <property type="match status" value="1"/>
</dbReference>
<sequence>MTLKCLLENNSLKDLVVMNRNADLERTVSTIESTETPDIISFVPVNCFIITTAMIYKNHQEDLCDLILRLNVLPCAGLGIKLGRFIDKLDPRVIEIADSVGFPLVRIPMNRTLGDVYHRFLALIWDNENKDLLNALNIQKKFYNLVLHGASLKRLLNVLGSTIEKHVLIVDMFGEICGTSNTSRLEEQTALQVMRQVNKEDNEYWQHTLTQLGKKMQIVVYPIRSINRNTHHLVIFNDENTSAISAFVMEEVLLIFGIHFYKNLYVYYNEMQFRDSFLKIMVDVNENKCWSARQILAIGQEHGLKPSAFYRVIIARFIHAETQKFQATQFMRREERYILVYNYLKRKVEEPFSGDIIVLPDIDSWRYVLVLQNNGRNLDKRLKEINDVLEDIFHEQMFFAYGNSAYDIGSVVNSYWEAVESLNNMSAKQDTMILHYQPKNILELLKGISSRQIDDVCKRMLKELAFPEDEMNVELKRTLKAYLDCHCSIMETANRLYLHRNTVRYRIKKCEEILDNDLSDWEYCFQLQLCLILSDM</sequence>
<dbReference type="Proteomes" id="UP000003763">
    <property type="component" value="Unassembled WGS sequence"/>
</dbReference>
<organism evidence="3 4">
    <name type="scientific">[Clostridium] citroniae WAL-17108</name>
    <dbReference type="NCBI Taxonomy" id="742733"/>
    <lineage>
        <taxon>Bacteria</taxon>
        <taxon>Bacillati</taxon>
        <taxon>Bacillota</taxon>
        <taxon>Clostridia</taxon>
        <taxon>Lachnospirales</taxon>
        <taxon>Lachnospiraceae</taxon>
        <taxon>Enterocloster</taxon>
    </lineage>
</organism>